<dbReference type="InterPro" id="IPR017867">
    <property type="entry name" value="Tyr_phospatase_low_mol_wt"/>
</dbReference>
<dbReference type="AlphaFoldDB" id="A0A3Q1MR31"/>
<dbReference type="InterPro" id="IPR023485">
    <property type="entry name" value="Ptyr_pPase"/>
</dbReference>
<protein>
    <recommendedName>
        <fullName evidence="5">Low molecular weight phosphotyrosine protein phosphatase</fullName>
        <ecNumber evidence="3">3.1.3.2</ecNumber>
        <ecNumber evidence="4">3.1.3.48</ecNumber>
    </recommendedName>
    <alternativeName>
        <fullName evidence="9">Low molecular weight cytosolic acid phosphatase</fullName>
    </alternativeName>
</protein>
<evidence type="ECO:0000256" key="12">
    <source>
        <dbReference type="ARBA" id="ARBA00062457"/>
    </source>
</evidence>
<comment type="similarity">
    <text evidence="2">Belongs to the low molecular weight phosphotyrosine protein phosphatase family.</text>
</comment>
<keyword evidence="16" id="KW-1185">Reference proteome</keyword>
<dbReference type="PRINTS" id="PR00719">
    <property type="entry name" value="LMWPTPASE"/>
</dbReference>
<evidence type="ECO:0000256" key="8">
    <source>
        <dbReference type="ARBA" id="ARBA00022912"/>
    </source>
</evidence>
<dbReference type="PaxDb" id="9913-ENSBTAP00000027433"/>
<dbReference type="InParanoid" id="A0A3Q1MR31"/>
<dbReference type="FunCoup" id="A0A3Q1MR31">
    <property type="interactions" value="500"/>
</dbReference>
<dbReference type="Proteomes" id="UP000009136">
    <property type="component" value="Chromosome 26"/>
</dbReference>
<keyword evidence="6" id="KW-0963">Cytoplasm</keyword>
<dbReference type="GO" id="GO:0004725">
    <property type="term" value="F:protein tyrosine phosphatase activity"/>
    <property type="evidence" value="ECO:0000318"/>
    <property type="project" value="GO_Central"/>
</dbReference>
<evidence type="ECO:0000313" key="15">
    <source>
        <dbReference type="Ensembl" id="ENSBTAP00000056837.2"/>
    </source>
</evidence>
<comment type="catalytic activity">
    <reaction evidence="11">
        <text>O-phospho-L-tyrosyl-[protein] + H2O = L-tyrosyl-[protein] + phosphate</text>
        <dbReference type="Rhea" id="RHEA:10684"/>
        <dbReference type="Rhea" id="RHEA-COMP:10136"/>
        <dbReference type="Rhea" id="RHEA-COMP:20101"/>
        <dbReference type="ChEBI" id="CHEBI:15377"/>
        <dbReference type="ChEBI" id="CHEBI:43474"/>
        <dbReference type="ChEBI" id="CHEBI:46858"/>
        <dbReference type="ChEBI" id="CHEBI:61978"/>
        <dbReference type="EC" id="3.1.3.48"/>
    </reaction>
    <physiologicalReaction direction="left-to-right" evidence="11">
        <dbReference type="Rhea" id="RHEA:10685"/>
    </physiologicalReaction>
</comment>
<evidence type="ECO:0000256" key="7">
    <source>
        <dbReference type="ARBA" id="ARBA00022801"/>
    </source>
</evidence>
<comment type="subunit">
    <text evidence="12">Interacts with EPHA2; dephosphorylates EPHA2. Interacts with EPHB1. Interacts with the SH3 domain of SPTAN1.</text>
</comment>
<dbReference type="VEuPathDB" id="HostDB:ENSBTAG00000053861"/>
<dbReference type="Gene3D" id="3.40.50.2300">
    <property type="match status" value="1"/>
</dbReference>
<dbReference type="PANTHER" id="PTHR11717:SF35">
    <property type="entry name" value="LOW MOLECULAR WEIGHT PHOSPHOTYROSINE PROTEIN PHOSPHATASE"/>
    <property type="match status" value="1"/>
</dbReference>
<feature type="domain" description="Phosphotyrosine protein phosphatase I" evidence="14">
    <location>
        <begin position="222"/>
        <end position="371"/>
    </location>
</feature>
<organism evidence="15 16">
    <name type="scientific">Bos taurus</name>
    <name type="common">Bovine</name>
    <dbReference type="NCBI Taxonomy" id="9913"/>
    <lineage>
        <taxon>Eukaryota</taxon>
        <taxon>Metazoa</taxon>
        <taxon>Chordata</taxon>
        <taxon>Craniata</taxon>
        <taxon>Vertebrata</taxon>
        <taxon>Euteleostomi</taxon>
        <taxon>Mammalia</taxon>
        <taxon>Eutheria</taxon>
        <taxon>Laurasiatheria</taxon>
        <taxon>Artiodactyla</taxon>
        <taxon>Ruminantia</taxon>
        <taxon>Pecora</taxon>
        <taxon>Bovidae</taxon>
        <taxon>Bovinae</taxon>
        <taxon>Bos</taxon>
    </lineage>
</organism>
<dbReference type="GO" id="GO:0004726">
    <property type="term" value="F:non-membrane spanning protein tyrosine phosphatase activity"/>
    <property type="evidence" value="ECO:0007669"/>
    <property type="project" value="InterPro"/>
</dbReference>
<evidence type="ECO:0000256" key="3">
    <source>
        <dbReference type="ARBA" id="ARBA00012646"/>
    </source>
</evidence>
<dbReference type="FunFam" id="3.40.50.2300:FF:000105">
    <property type="entry name" value="Low molecular weight phosphotyrosine protein"/>
    <property type="match status" value="1"/>
</dbReference>
<proteinExistence type="inferred from homology"/>
<dbReference type="Ensembl" id="ENSBTAT00000068042.2">
    <property type="protein sequence ID" value="ENSBTAP00000056837.2"/>
    <property type="gene ID" value="ENSBTAG00000053861.2"/>
</dbReference>
<dbReference type="EC" id="3.1.3.48" evidence="4"/>
<dbReference type="Bgee" id="ENSBTAG00000053861">
    <property type="expression patterns" value="Expressed in omental fat pad and 88 other cell types or tissues"/>
</dbReference>
<evidence type="ECO:0000256" key="4">
    <source>
        <dbReference type="ARBA" id="ARBA00013064"/>
    </source>
</evidence>
<reference evidence="15" key="1">
    <citation type="submission" date="2018-03" db="EMBL/GenBank/DDBJ databases">
        <title>ARS-UCD1.2.</title>
        <authorList>
            <person name="Rosen B.D."/>
            <person name="Bickhart D.M."/>
            <person name="Koren S."/>
            <person name="Schnabel R.D."/>
            <person name="Hall R."/>
            <person name="Zimin A."/>
            <person name="Dreischer C."/>
            <person name="Schultheiss S."/>
            <person name="Schroeder S.G."/>
            <person name="Elsik C.G."/>
            <person name="Couldrey C."/>
            <person name="Liu G.E."/>
            <person name="Van Tassell C.P."/>
            <person name="Phillippy A.M."/>
            <person name="Smith T.P.L."/>
            <person name="Medrano J.F."/>
        </authorList>
    </citation>
    <scope>NUCLEOTIDE SEQUENCE [LARGE SCALE GENOMIC DNA]</scope>
    <source>
        <strain evidence="15">Hereford</strain>
    </source>
</reference>
<evidence type="ECO:0000256" key="9">
    <source>
        <dbReference type="ARBA" id="ARBA00032347"/>
    </source>
</evidence>
<evidence type="ECO:0000256" key="1">
    <source>
        <dbReference type="ARBA" id="ARBA00004496"/>
    </source>
</evidence>
<dbReference type="GO" id="GO:0005737">
    <property type="term" value="C:cytoplasm"/>
    <property type="evidence" value="ECO:0007669"/>
    <property type="project" value="UniProtKB-SubCell"/>
</dbReference>
<reference evidence="15" key="2">
    <citation type="submission" date="2025-08" db="UniProtKB">
        <authorList>
            <consortium name="Ensembl"/>
        </authorList>
    </citation>
    <scope>IDENTIFICATION</scope>
    <source>
        <strain evidence="15">Hereford</strain>
    </source>
</reference>
<evidence type="ECO:0000256" key="2">
    <source>
        <dbReference type="ARBA" id="ARBA00011063"/>
    </source>
</evidence>
<accession>A0A3Q1MR31</accession>
<sequence>MIIEKHEDRCFKSCSGHSYIRKNWLGSIVFPFSALLQQSEISGTFQVNIPPVLLGYTWSKTYVSPKEDYNGQNLKESTFLNIFATIEPQISYAICSPELDKFSDQIDILERARIFTKNCKALFPKRRITTTVFNDEGIQILVIRYIKALNPPQQLLDMFLHDSNARLDLVAHFVSLIPIMPEALDENNGFDIWMTSEPVRTDVATSVVKPLKWGKMAEQVTKSVLFVCLGNICRLPIAEAVFRKLVTDQNISDNWIIDSGAVSDWNVGRSPDPRAVSCLRNHGINTAHKARQVTKEDFVTFDYILCMDESNLRDLNRKSNQVKNCRAKIKLLGSYDPQKQLIIEDPYYGNDADFETVYQQCVRCCRAFLEKVH</sequence>
<feature type="active site" description="Nucleophile" evidence="13">
    <location>
        <position position="228"/>
    </location>
</feature>
<evidence type="ECO:0000259" key="14">
    <source>
        <dbReference type="SMART" id="SM00226"/>
    </source>
</evidence>
<name>A0A3Q1MR31_BOVIN</name>
<feature type="active site" evidence="13">
    <location>
        <position position="234"/>
    </location>
</feature>
<comment type="subcellular location">
    <subcellularLocation>
        <location evidence="1">Cytoplasm</location>
    </subcellularLocation>
</comment>
<dbReference type="EC" id="3.1.3.2" evidence="3"/>
<dbReference type="PRINTS" id="PR00720">
    <property type="entry name" value="MAMMALPTPASE"/>
</dbReference>
<evidence type="ECO:0000313" key="16">
    <source>
        <dbReference type="Proteomes" id="UP000009136"/>
    </source>
</evidence>
<reference evidence="15" key="3">
    <citation type="submission" date="2025-09" db="UniProtKB">
        <authorList>
            <consortium name="Ensembl"/>
        </authorList>
    </citation>
    <scope>IDENTIFICATION</scope>
    <source>
        <strain evidence="15">Hereford</strain>
    </source>
</reference>
<dbReference type="InterPro" id="IPR002115">
    <property type="entry name" value="Tyr_Pase_low_mol_wt_mml"/>
</dbReference>
<feature type="active site" description="Proton donor" evidence="13">
    <location>
        <position position="345"/>
    </location>
</feature>
<evidence type="ECO:0000256" key="10">
    <source>
        <dbReference type="ARBA" id="ARBA00033695"/>
    </source>
</evidence>
<dbReference type="GO" id="GO:0003993">
    <property type="term" value="F:acid phosphatase activity"/>
    <property type="evidence" value="ECO:0007669"/>
    <property type="project" value="UniProtKB-EC"/>
</dbReference>
<keyword evidence="7" id="KW-0378">Hydrolase</keyword>
<dbReference type="PANTHER" id="PTHR11717">
    <property type="entry name" value="LOW MOLECULAR WEIGHT PROTEIN TYROSINE PHOSPHATASE"/>
    <property type="match status" value="1"/>
</dbReference>
<dbReference type="CDD" id="cd16343">
    <property type="entry name" value="LMWPTP"/>
    <property type="match status" value="1"/>
</dbReference>
<dbReference type="SUPFAM" id="SSF52788">
    <property type="entry name" value="Phosphotyrosine protein phosphatases I"/>
    <property type="match status" value="1"/>
</dbReference>
<dbReference type="GeneTree" id="ENSGT00940000156590"/>
<evidence type="ECO:0000256" key="6">
    <source>
        <dbReference type="ARBA" id="ARBA00022490"/>
    </source>
</evidence>
<dbReference type="Pfam" id="PF01451">
    <property type="entry name" value="LMWPc"/>
    <property type="match status" value="1"/>
</dbReference>
<dbReference type="InterPro" id="IPR036196">
    <property type="entry name" value="Ptyr_pPase_sf"/>
</dbReference>
<dbReference type="InterPro" id="IPR050438">
    <property type="entry name" value="LMW_PTPase"/>
</dbReference>
<dbReference type="SMART" id="SM00226">
    <property type="entry name" value="LMWPc"/>
    <property type="match status" value="1"/>
</dbReference>
<comment type="catalytic activity">
    <reaction evidence="10">
        <text>a phosphate monoester + H2O = an alcohol + phosphate</text>
        <dbReference type="Rhea" id="RHEA:15017"/>
        <dbReference type="ChEBI" id="CHEBI:15377"/>
        <dbReference type="ChEBI" id="CHEBI:30879"/>
        <dbReference type="ChEBI" id="CHEBI:43474"/>
        <dbReference type="ChEBI" id="CHEBI:67140"/>
        <dbReference type="EC" id="3.1.3.2"/>
    </reaction>
    <physiologicalReaction direction="left-to-right" evidence="10">
        <dbReference type="Rhea" id="RHEA:15018"/>
    </physiologicalReaction>
</comment>
<keyword evidence="8" id="KW-0904">Protein phosphatase</keyword>
<evidence type="ECO:0000256" key="5">
    <source>
        <dbReference type="ARBA" id="ARBA00017603"/>
    </source>
</evidence>
<evidence type="ECO:0000256" key="13">
    <source>
        <dbReference type="PIRSR" id="PIRSR617867-1"/>
    </source>
</evidence>
<evidence type="ECO:0000256" key="11">
    <source>
        <dbReference type="ARBA" id="ARBA00051341"/>
    </source>
</evidence>